<dbReference type="PANTHER" id="PTHR34685:SF2">
    <property type="entry name" value="RED CHLOROPHYLL CATABOLITE REDUCTASE, CHLOROPLASTIC"/>
    <property type="match status" value="1"/>
</dbReference>
<dbReference type="GO" id="GO:0051743">
    <property type="term" value="F:red chlorophyll catabolite reductase activity"/>
    <property type="evidence" value="ECO:0007669"/>
    <property type="project" value="InterPro"/>
</dbReference>
<evidence type="ECO:0000313" key="1">
    <source>
        <dbReference type="EMBL" id="KAG0447521.1"/>
    </source>
</evidence>
<dbReference type="PANTHER" id="PTHR34685">
    <property type="entry name" value="RED CHLOROPHYLL CATABOLITE REDUCTASE, CHLOROPLASTIC"/>
    <property type="match status" value="1"/>
</dbReference>
<dbReference type="GO" id="GO:0009507">
    <property type="term" value="C:chloroplast"/>
    <property type="evidence" value="ECO:0007669"/>
    <property type="project" value="TreeGrafter"/>
</dbReference>
<reference evidence="1 2" key="1">
    <citation type="journal article" date="2020" name="Nat. Food">
        <title>A phased Vanilla planifolia genome enables genetic improvement of flavour and production.</title>
        <authorList>
            <person name="Hasing T."/>
            <person name="Tang H."/>
            <person name="Brym M."/>
            <person name="Khazi F."/>
            <person name="Huang T."/>
            <person name="Chambers A.H."/>
        </authorList>
    </citation>
    <scope>NUCLEOTIDE SEQUENCE [LARGE SCALE GENOMIC DNA]</scope>
    <source>
        <tissue evidence="1">Leaf</tissue>
    </source>
</reference>
<organism evidence="1 2">
    <name type="scientific">Vanilla planifolia</name>
    <name type="common">Vanilla</name>
    <dbReference type="NCBI Taxonomy" id="51239"/>
    <lineage>
        <taxon>Eukaryota</taxon>
        <taxon>Viridiplantae</taxon>
        <taxon>Streptophyta</taxon>
        <taxon>Embryophyta</taxon>
        <taxon>Tracheophyta</taxon>
        <taxon>Spermatophyta</taxon>
        <taxon>Magnoliopsida</taxon>
        <taxon>Liliopsida</taxon>
        <taxon>Asparagales</taxon>
        <taxon>Orchidaceae</taxon>
        <taxon>Vanilloideae</taxon>
        <taxon>Vanilleae</taxon>
        <taxon>Vanilla</taxon>
    </lineage>
</organism>
<gene>
    <name evidence="1" type="ORF">HPP92_028287</name>
</gene>
<keyword evidence="2" id="KW-1185">Reference proteome</keyword>
<evidence type="ECO:0000313" key="2">
    <source>
        <dbReference type="Proteomes" id="UP000636800"/>
    </source>
</evidence>
<dbReference type="AlphaFoldDB" id="A0A835U637"/>
<sequence>MLSSMLSFSSHSSFLSCAFLRRSPSQGSSARQGSTLVSMKRRDKDFPFLPPAHRALTLDLFSAIDDRLDSVLLPSTVPSDVLRFQNPQGTAHGSVEIRSGSPTSLLDLVLQSWLHCKLPGGSGEINITTLFGFLNSTSHAPHLLVELIQGGPSSLVLVIDLLPRKDVVLHPDYLDEFYLETNLDGPRQDLERLPQVSPYRSPSLFIRSVLSPTAVAVTINGGKEVDALAFEEVMARHVGEAAKKVISIWIEKCLGAGQRVLEEERDGLERRDGMIKRKAVEIDLVANLPKMFGPEVADRVVAQVQKAFRVV</sequence>
<comment type="caution">
    <text evidence="1">The sequence shown here is derived from an EMBL/GenBank/DDBJ whole genome shotgun (WGS) entry which is preliminary data.</text>
</comment>
<protein>
    <recommendedName>
        <fullName evidence="3">Red chlorophyll catabolite reductase</fullName>
    </recommendedName>
</protein>
<dbReference type="Gene3D" id="3.40.1500.20">
    <property type="match status" value="1"/>
</dbReference>
<dbReference type="Pfam" id="PF06405">
    <property type="entry name" value="RCC_reductase"/>
    <property type="match status" value="1"/>
</dbReference>
<accession>A0A835U637</accession>
<dbReference type="EMBL" id="JADCNL010000458">
    <property type="protein sequence ID" value="KAG0447521.1"/>
    <property type="molecule type" value="Genomic_DNA"/>
</dbReference>
<dbReference type="InterPro" id="IPR009439">
    <property type="entry name" value="RCC_reductase"/>
</dbReference>
<dbReference type="Proteomes" id="UP000636800">
    <property type="component" value="Unassembled WGS sequence"/>
</dbReference>
<dbReference type="GO" id="GO:0015996">
    <property type="term" value="P:chlorophyll catabolic process"/>
    <property type="evidence" value="ECO:0007669"/>
    <property type="project" value="TreeGrafter"/>
</dbReference>
<dbReference type="OrthoDB" id="407275at2759"/>
<evidence type="ECO:0008006" key="3">
    <source>
        <dbReference type="Google" id="ProtNLM"/>
    </source>
</evidence>
<name>A0A835U637_VANPL</name>
<proteinExistence type="predicted"/>